<keyword evidence="1" id="KW-0472">Membrane</keyword>
<feature type="transmembrane region" description="Helical" evidence="1">
    <location>
        <begin position="14"/>
        <end position="38"/>
    </location>
</feature>
<evidence type="ECO:0000313" key="2">
    <source>
        <dbReference type="EMBL" id="QAY70381.1"/>
    </source>
</evidence>
<dbReference type="EMBL" id="CP035493">
    <property type="protein sequence ID" value="QAY70381.1"/>
    <property type="molecule type" value="Genomic_DNA"/>
</dbReference>
<protein>
    <submittedName>
        <fullName evidence="2">Uncharacterized protein</fullName>
    </submittedName>
</protein>
<dbReference type="KEGG" id="xya:ET471_10345"/>
<name>A0A4V0YG90_9MICO</name>
<reference evidence="2 3" key="1">
    <citation type="submission" date="2019-01" db="EMBL/GenBank/DDBJ databases">
        <title>Genome sequencing of strain FW10M-9.</title>
        <authorList>
            <person name="Heo J."/>
            <person name="Kim S.-J."/>
            <person name="Kim J.-S."/>
            <person name="Hong S.-B."/>
            <person name="Kwon S.-W."/>
        </authorList>
    </citation>
    <scope>NUCLEOTIDE SEQUENCE [LARGE SCALE GENOMIC DNA]</scope>
    <source>
        <strain evidence="2 3">FW10M-9</strain>
    </source>
</reference>
<dbReference type="RefSeq" id="WP_129188091.1">
    <property type="nucleotide sequence ID" value="NZ_CP035493.1"/>
</dbReference>
<dbReference type="AlphaFoldDB" id="A0A4V0YG90"/>
<dbReference type="Proteomes" id="UP000292118">
    <property type="component" value="Chromosome"/>
</dbReference>
<gene>
    <name evidence="2" type="ORF">ET471_10345</name>
</gene>
<dbReference type="OrthoDB" id="4793549at2"/>
<keyword evidence="1" id="KW-1133">Transmembrane helix</keyword>
<evidence type="ECO:0000256" key="1">
    <source>
        <dbReference type="SAM" id="Phobius"/>
    </source>
</evidence>
<organism evidence="2 3">
    <name type="scientific">Xylanimonas protaetiae</name>
    <dbReference type="NCBI Taxonomy" id="2509457"/>
    <lineage>
        <taxon>Bacteria</taxon>
        <taxon>Bacillati</taxon>
        <taxon>Actinomycetota</taxon>
        <taxon>Actinomycetes</taxon>
        <taxon>Micrococcales</taxon>
        <taxon>Promicromonosporaceae</taxon>
        <taxon>Xylanimonas</taxon>
    </lineage>
</organism>
<evidence type="ECO:0000313" key="3">
    <source>
        <dbReference type="Proteomes" id="UP000292118"/>
    </source>
</evidence>
<keyword evidence="1" id="KW-0812">Transmembrane</keyword>
<accession>A0A4V0YG90</accession>
<sequence>MSGDAAPERESGRILLLALGLVVVGLMLVAMVASATAVHLDNKRLYNLADLLAASAADAATPSQHLAAAGAGPLLTDAGVARAVTEELADYPFPADLPADLQVVEASTPDGRTARVTVTARSHPPLLAWFTTSVGDGFALRATSSARASTGGP</sequence>
<proteinExistence type="predicted"/>
<keyword evidence="3" id="KW-1185">Reference proteome</keyword>